<dbReference type="Proteomes" id="UP000800040">
    <property type="component" value="Unassembled WGS sequence"/>
</dbReference>
<dbReference type="AlphaFoldDB" id="A0A6A5K3W7"/>
<accession>A0A6A5K3W7</accession>
<name>A0A6A5K3W7_9PLEO</name>
<evidence type="ECO:0000313" key="2">
    <source>
        <dbReference type="Proteomes" id="UP000800040"/>
    </source>
</evidence>
<keyword evidence="2" id="KW-1185">Reference proteome</keyword>
<evidence type="ECO:0000313" key="1">
    <source>
        <dbReference type="EMBL" id="KAF1830786.1"/>
    </source>
</evidence>
<dbReference type="EMBL" id="ML975384">
    <property type="protein sequence ID" value="KAF1830786.1"/>
    <property type="molecule type" value="Genomic_DNA"/>
</dbReference>
<gene>
    <name evidence="1" type="ORF">BDW02DRAFT_86441</name>
</gene>
<proteinExistence type="predicted"/>
<sequence>MMGFRSWPFRRFLPPLLLFAACATCFALLMAAFFMSVPFIVAFPAGAVGGGRWAGQRLGAAAGAGLRRAVRRGGRVGQRSSARGSRWSRRVWLLFVALPEPVPAISSTAADGFSAPLVGLSQCGLLIGA</sequence>
<dbReference type="PROSITE" id="PS51257">
    <property type="entry name" value="PROKAR_LIPOPROTEIN"/>
    <property type="match status" value="1"/>
</dbReference>
<organism evidence="1 2">
    <name type="scientific">Decorospora gaudefroyi</name>
    <dbReference type="NCBI Taxonomy" id="184978"/>
    <lineage>
        <taxon>Eukaryota</taxon>
        <taxon>Fungi</taxon>
        <taxon>Dikarya</taxon>
        <taxon>Ascomycota</taxon>
        <taxon>Pezizomycotina</taxon>
        <taxon>Dothideomycetes</taxon>
        <taxon>Pleosporomycetidae</taxon>
        <taxon>Pleosporales</taxon>
        <taxon>Pleosporineae</taxon>
        <taxon>Pleosporaceae</taxon>
        <taxon>Decorospora</taxon>
    </lineage>
</organism>
<reference evidence="1" key="1">
    <citation type="submission" date="2020-01" db="EMBL/GenBank/DDBJ databases">
        <authorList>
            <consortium name="DOE Joint Genome Institute"/>
            <person name="Haridas S."/>
            <person name="Albert R."/>
            <person name="Binder M."/>
            <person name="Bloem J."/>
            <person name="Labutti K."/>
            <person name="Salamov A."/>
            <person name="Andreopoulos B."/>
            <person name="Baker S.E."/>
            <person name="Barry K."/>
            <person name="Bills G."/>
            <person name="Bluhm B.H."/>
            <person name="Cannon C."/>
            <person name="Castanera R."/>
            <person name="Culley D.E."/>
            <person name="Daum C."/>
            <person name="Ezra D."/>
            <person name="Gonzalez J.B."/>
            <person name="Henrissat B."/>
            <person name="Kuo A."/>
            <person name="Liang C."/>
            <person name="Lipzen A."/>
            <person name="Lutzoni F."/>
            <person name="Magnuson J."/>
            <person name="Mondo S."/>
            <person name="Nolan M."/>
            <person name="Ohm R."/>
            <person name="Pangilinan J."/>
            <person name="Park H.-J."/>
            <person name="Ramirez L."/>
            <person name="Alfaro M."/>
            <person name="Sun H."/>
            <person name="Tritt A."/>
            <person name="Yoshinaga Y."/>
            <person name="Zwiers L.-H."/>
            <person name="Turgeon B.G."/>
            <person name="Goodwin S.B."/>
            <person name="Spatafora J.W."/>
            <person name="Crous P.W."/>
            <person name="Grigoriev I.V."/>
        </authorList>
    </citation>
    <scope>NUCLEOTIDE SEQUENCE</scope>
    <source>
        <strain evidence="1">P77</strain>
    </source>
</reference>
<protein>
    <submittedName>
        <fullName evidence="1">Uncharacterized protein</fullName>
    </submittedName>
</protein>